<keyword evidence="8" id="KW-1185">Reference proteome</keyword>
<feature type="domain" description="NlpC/P60" evidence="6">
    <location>
        <begin position="199"/>
        <end position="326"/>
    </location>
</feature>
<dbReference type="InterPro" id="IPR051794">
    <property type="entry name" value="PG_Endopeptidase_C40"/>
</dbReference>
<dbReference type="SUPFAM" id="SSF53955">
    <property type="entry name" value="Lysozyme-like"/>
    <property type="match status" value="1"/>
</dbReference>
<dbReference type="Gene3D" id="1.10.530.10">
    <property type="match status" value="1"/>
</dbReference>
<feature type="chain" id="PRO_5038555404" evidence="5">
    <location>
        <begin position="26"/>
        <end position="326"/>
    </location>
</feature>
<dbReference type="GO" id="GO:0008234">
    <property type="term" value="F:cysteine-type peptidase activity"/>
    <property type="evidence" value="ECO:0007669"/>
    <property type="project" value="UniProtKB-KW"/>
</dbReference>
<evidence type="ECO:0000313" key="8">
    <source>
        <dbReference type="Proteomes" id="UP000195880"/>
    </source>
</evidence>
<dbReference type="InterPro" id="IPR008258">
    <property type="entry name" value="Transglycosylase_SLT_dom_1"/>
</dbReference>
<organism evidence="7 8">
    <name type="scientific">Streptomyces alboflavus</name>
    <dbReference type="NCBI Taxonomy" id="67267"/>
    <lineage>
        <taxon>Bacteria</taxon>
        <taxon>Bacillati</taxon>
        <taxon>Actinomycetota</taxon>
        <taxon>Actinomycetes</taxon>
        <taxon>Kitasatosporales</taxon>
        <taxon>Streptomycetaceae</taxon>
        <taxon>Streptomyces</taxon>
    </lineage>
</organism>
<dbReference type="Pfam" id="PF01464">
    <property type="entry name" value="SLT"/>
    <property type="match status" value="1"/>
</dbReference>
<dbReference type="PANTHER" id="PTHR47359">
    <property type="entry name" value="PEPTIDOGLYCAN DL-ENDOPEPTIDASE CWLO"/>
    <property type="match status" value="1"/>
</dbReference>
<accession>A0A291W577</accession>
<dbReference type="InterPro" id="IPR000064">
    <property type="entry name" value="NLP_P60_dom"/>
</dbReference>
<keyword evidence="2" id="KW-0645">Protease</keyword>
<reference evidence="7 8" key="1">
    <citation type="submission" date="2017-10" db="EMBL/GenBank/DDBJ databases">
        <title>Streptomyces alboflavus Genome sequencing and assembly.</title>
        <authorList>
            <person name="Wang Y."/>
            <person name="Du B."/>
            <person name="Ding Y."/>
            <person name="Liu H."/>
            <person name="Hou Q."/>
            <person name="Liu K."/>
            <person name="Wang C."/>
            <person name="Yao L."/>
        </authorList>
    </citation>
    <scope>NUCLEOTIDE SEQUENCE [LARGE SCALE GENOMIC DNA]</scope>
    <source>
        <strain evidence="7 8">MDJK44</strain>
        <plasmid evidence="8">Plasmid pmdjk44.2</plasmid>
    </source>
</reference>
<dbReference type="CDD" id="cd13399">
    <property type="entry name" value="Slt35-like"/>
    <property type="match status" value="1"/>
</dbReference>
<dbReference type="RefSeq" id="WP_237308013.1">
    <property type="nucleotide sequence ID" value="NZ_CP023977.1"/>
</dbReference>
<dbReference type="PROSITE" id="PS51935">
    <property type="entry name" value="NLPC_P60"/>
    <property type="match status" value="1"/>
</dbReference>
<geneLocation type="plasmid" evidence="8">
    <name>pmdjk44.2</name>
</geneLocation>
<keyword evidence="7" id="KW-0614">Plasmid</keyword>
<name>A0A291W577_9ACTN</name>
<dbReference type="EMBL" id="CP023977">
    <property type="protein sequence ID" value="ATM24806.1"/>
    <property type="molecule type" value="Genomic_DNA"/>
</dbReference>
<dbReference type="Proteomes" id="UP000195880">
    <property type="component" value="Plasmid pMDJK44.2"/>
</dbReference>
<keyword evidence="5" id="KW-0732">Signal</keyword>
<evidence type="ECO:0000256" key="2">
    <source>
        <dbReference type="ARBA" id="ARBA00022670"/>
    </source>
</evidence>
<keyword evidence="3" id="KW-0378">Hydrolase</keyword>
<dbReference type="GO" id="GO:0006508">
    <property type="term" value="P:proteolysis"/>
    <property type="evidence" value="ECO:0007669"/>
    <property type="project" value="UniProtKB-KW"/>
</dbReference>
<comment type="similarity">
    <text evidence="1">Belongs to the peptidase C40 family.</text>
</comment>
<feature type="signal peptide" evidence="5">
    <location>
        <begin position="1"/>
        <end position="25"/>
    </location>
</feature>
<dbReference type="InterPro" id="IPR023346">
    <property type="entry name" value="Lysozyme-like_dom_sf"/>
</dbReference>
<dbReference type="KEGG" id="salf:SMD44_p20023"/>
<dbReference type="AlphaFoldDB" id="A0A291W577"/>
<evidence type="ECO:0000256" key="1">
    <source>
        <dbReference type="ARBA" id="ARBA00007074"/>
    </source>
</evidence>
<sequence length="326" mass="34149">MKKVTYACLALVMALVLPGVTLLTALGGADAAKTQETGPGGGIAPGAKVPGWVRVIIDKHAGLCPQVTASLLAAQLYTESGFNRKATSPAGARGIAQFMPGTWSMYGVDGDGDGDKNILDPEDAIAAQAHYDCVLAKAVKDVPGDSTDNMLAAYNAGEYPVIKYGGIPPYRETRDYVKKIRSLADKWAADDAAPAGNSSKHASRAITAAKRALGTWYRWAGTCTPPFEGAGGCDCSSLAKMAWAAGGVNLPRQTYEQVRAGHPVKSISQLRPGDLLFSEPSSAGPGHVGMYIGNSQVIDAPHTGATVRIQSLRVWKSQIVAMRHIG</sequence>
<dbReference type="Gene3D" id="3.90.1720.10">
    <property type="entry name" value="endopeptidase domain like (from Nostoc punctiforme)"/>
    <property type="match status" value="1"/>
</dbReference>
<evidence type="ECO:0000256" key="4">
    <source>
        <dbReference type="ARBA" id="ARBA00022807"/>
    </source>
</evidence>
<gene>
    <name evidence="7" type="ORF">SMD44_p20023</name>
</gene>
<protein>
    <submittedName>
        <fullName evidence="7">Putative secreted transglycosylase</fullName>
    </submittedName>
</protein>
<evidence type="ECO:0000313" key="7">
    <source>
        <dbReference type="EMBL" id="ATM24806.1"/>
    </source>
</evidence>
<dbReference type="Pfam" id="PF00877">
    <property type="entry name" value="NLPC_P60"/>
    <property type="match status" value="1"/>
</dbReference>
<evidence type="ECO:0000256" key="3">
    <source>
        <dbReference type="ARBA" id="ARBA00022801"/>
    </source>
</evidence>
<dbReference type="SUPFAM" id="SSF54001">
    <property type="entry name" value="Cysteine proteinases"/>
    <property type="match status" value="1"/>
</dbReference>
<evidence type="ECO:0000256" key="5">
    <source>
        <dbReference type="SAM" id="SignalP"/>
    </source>
</evidence>
<evidence type="ECO:0000259" key="6">
    <source>
        <dbReference type="PROSITE" id="PS51935"/>
    </source>
</evidence>
<keyword evidence="4" id="KW-0788">Thiol protease</keyword>
<proteinExistence type="inferred from homology"/>
<dbReference type="PANTHER" id="PTHR47359:SF3">
    <property type="entry name" value="NLP_P60 DOMAIN-CONTAINING PROTEIN-RELATED"/>
    <property type="match status" value="1"/>
</dbReference>
<dbReference type="InterPro" id="IPR038765">
    <property type="entry name" value="Papain-like_cys_pep_sf"/>
</dbReference>